<proteinExistence type="predicted"/>
<protein>
    <recommendedName>
        <fullName evidence="4">J domain-containing protein</fullName>
    </recommendedName>
</protein>
<dbReference type="PRINTS" id="PR00625">
    <property type="entry name" value="JDOMAIN"/>
</dbReference>
<evidence type="ECO:0000313" key="6">
    <source>
        <dbReference type="Proteomes" id="UP000291116"/>
    </source>
</evidence>
<dbReference type="PANTHER" id="PTHR24074">
    <property type="entry name" value="CO-CHAPERONE PROTEIN DJLA"/>
    <property type="match status" value="1"/>
</dbReference>
<feature type="signal peptide" evidence="3">
    <location>
        <begin position="1"/>
        <end position="24"/>
    </location>
</feature>
<feature type="compositionally biased region" description="Polar residues" evidence="1">
    <location>
        <begin position="469"/>
        <end position="488"/>
    </location>
</feature>
<feature type="domain" description="J" evidence="4">
    <location>
        <begin position="31"/>
        <end position="103"/>
    </location>
</feature>
<feature type="transmembrane region" description="Helical" evidence="2">
    <location>
        <begin position="138"/>
        <end position="157"/>
    </location>
</feature>
<feature type="region of interest" description="Disordered" evidence="1">
    <location>
        <begin position="610"/>
        <end position="680"/>
    </location>
</feature>
<dbReference type="PROSITE" id="PS50076">
    <property type="entry name" value="DNAJ_2"/>
    <property type="match status" value="1"/>
</dbReference>
<feature type="chain" id="PRO_5019130382" description="J domain-containing protein" evidence="3">
    <location>
        <begin position="25"/>
        <end position="680"/>
    </location>
</feature>
<reference evidence="5 6" key="1">
    <citation type="submission" date="2019-01" db="EMBL/GenBank/DDBJ databases">
        <authorList>
            <person name="Ferrante I. M."/>
        </authorList>
    </citation>
    <scope>NUCLEOTIDE SEQUENCE [LARGE SCALE GENOMIC DNA]</scope>
    <source>
        <strain evidence="5 6">B856</strain>
    </source>
</reference>
<evidence type="ECO:0000259" key="4">
    <source>
        <dbReference type="PROSITE" id="PS50076"/>
    </source>
</evidence>
<keyword evidence="2" id="KW-1133">Transmembrane helix</keyword>
<dbReference type="SMART" id="SM00271">
    <property type="entry name" value="DnaJ"/>
    <property type="match status" value="1"/>
</dbReference>
<feature type="compositionally biased region" description="Basic and acidic residues" evidence="1">
    <location>
        <begin position="425"/>
        <end position="441"/>
    </location>
</feature>
<feature type="transmembrane region" description="Helical" evidence="2">
    <location>
        <begin position="542"/>
        <end position="561"/>
    </location>
</feature>
<dbReference type="Proteomes" id="UP000291116">
    <property type="component" value="Unassembled WGS sequence"/>
</dbReference>
<dbReference type="InterPro" id="IPR001623">
    <property type="entry name" value="DnaJ_domain"/>
</dbReference>
<sequence>MMKYFGMHALGSFLFSALLPPRDGGDDAEAGFYEVLGVEPTATDEELRRAYRKLSLRLHPDKIAQRGGDASAREKAAAEYEKIQEAYHVLVDGDKRNRYDVLETPERYRFVERGAFADPPSLYANLTSAPARDKSRLVGLYLAAILLVLLQPILVAAKINQVLAERGPLADASWFAVLVPYWIFGGLGIVLAVAAAFLVPVESRVTMGLMALEQFGCLRWDGTWDDSVPYRQVFVPVYMAMIVRWSRSFLTLHKIRKDVNRMVTSDYIENEFLKGRSMEDLPEDEQKDLKEAFLVVSVEPEFEPTAPDLTAEELEEEQVESSPEYRSAMEIYGETFYSLLRSLVYGVTFLVLLTLKLDDRLGDGASWWAVFAPLFIERGTRLAKLFSKCVCGGIAGEEVVVYAGSGVPAGDGDGSDGDEGFATMEEGKNDETSTTENKDDANNLPSGASAGEESPLEAYATVEEGAGNATGSSTMKQQINEPTASTSDESPEGGRTEGLPHNIQSEGGAEDDDFFVDEDTYQQWESAYEEATADAKNEMANACSDSCGIVFQIIILCLVVAKIEQSYDGADPDDTGFSVFWILFPFFLIFGLTGCCCAMLIFGAEPDTLGGETNEAEGDPENPPVQSGSEEGDAVVVPAEADEPVVEATATEIGNAGDAEAAAETNPADPPSGGDMDDLD</sequence>
<feature type="transmembrane region" description="Helical" evidence="2">
    <location>
        <begin position="178"/>
        <end position="199"/>
    </location>
</feature>
<feature type="transmembrane region" description="Helical" evidence="2">
    <location>
        <begin position="581"/>
        <end position="602"/>
    </location>
</feature>
<dbReference type="InterPro" id="IPR036869">
    <property type="entry name" value="J_dom_sf"/>
</dbReference>
<keyword evidence="2" id="KW-0812">Transmembrane</keyword>
<accession>A0A448ZEE8</accession>
<gene>
    <name evidence="5" type="ORF">PSNMU_V1.4_AUG-EV-PASAV3_0073280</name>
</gene>
<dbReference type="EMBL" id="CAACVS010000280">
    <property type="protein sequence ID" value="VEU40429.1"/>
    <property type="molecule type" value="Genomic_DNA"/>
</dbReference>
<feature type="region of interest" description="Disordered" evidence="1">
    <location>
        <begin position="408"/>
        <end position="454"/>
    </location>
</feature>
<dbReference type="OrthoDB" id="10250354at2759"/>
<evidence type="ECO:0000256" key="2">
    <source>
        <dbReference type="SAM" id="Phobius"/>
    </source>
</evidence>
<organism evidence="5 6">
    <name type="scientific">Pseudo-nitzschia multistriata</name>
    <dbReference type="NCBI Taxonomy" id="183589"/>
    <lineage>
        <taxon>Eukaryota</taxon>
        <taxon>Sar</taxon>
        <taxon>Stramenopiles</taxon>
        <taxon>Ochrophyta</taxon>
        <taxon>Bacillariophyta</taxon>
        <taxon>Bacillariophyceae</taxon>
        <taxon>Bacillariophycidae</taxon>
        <taxon>Bacillariales</taxon>
        <taxon>Bacillariaceae</taxon>
        <taxon>Pseudo-nitzschia</taxon>
    </lineage>
</organism>
<dbReference type="AlphaFoldDB" id="A0A448ZEE8"/>
<dbReference type="SUPFAM" id="SSF46565">
    <property type="entry name" value="Chaperone J-domain"/>
    <property type="match status" value="1"/>
</dbReference>
<dbReference type="Gene3D" id="1.10.287.110">
    <property type="entry name" value="DnaJ domain"/>
    <property type="match status" value="1"/>
</dbReference>
<dbReference type="InterPro" id="IPR050817">
    <property type="entry name" value="DjlA_DnaK_co-chaperone"/>
</dbReference>
<keyword evidence="6" id="KW-1185">Reference proteome</keyword>
<keyword evidence="3" id="KW-0732">Signal</keyword>
<keyword evidence="2" id="KW-0472">Membrane</keyword>
<name>A0A448ZEE8_9STRA</name>
<evidence type="ECO:0000256" key="3">
    <source>
        <dbReference type="SAM" id="SignalP"/>
    </source>
</evidence>
<evidence type="ECO:0000256" key="1">
    <source>
        <dbReference type="SAM" id="MobiDB-lite"/>
    </source>
</evidence>
<dbReference type="CDD" id="cd06257">
    <property type="entry name" value="DnaJ"/>
    <property type="match status" value="1"/>
</dbReference>
<evidence type="ECO:0000313" key="5">
    <source>
        <dbReference type="EMBL" id="VEU40429.1"/>
    </source>
</evidence>
<dbReference type="Pfam" id="PF00226">
    <property type="entry name" value="DnaJ"/>
    <property type="match status" value="1"/>
</dbReference>
<feature type="region of interest" description="Disordered" evidence="1">
    <location>
        <begin position="466"/>
        <end position="512"/>
    </location>
</feature>